<proteinExistence type="predicted"/>
<protein>
    <submittedName>
        <fullName evidence="1">Uncharacterized protein</fullName>
    </submittedName>
</protein>
<dbReference type="AlphaFoldDB" id="A0A0A9A1Y7"/>
<name>A0A0A9A1Y7_ARUDO</name>
<sequence>MRHKRLCAQCSQSITLTSESIFHLCVLANGFMLMQRVCSLLSVRLDMLFQVDKE</sequence>
<accession>A0A0A9A1Y7</accession>
<organism evidence="1">
    <name type="scientific">Arundo donax</name>
    <name type="common">Giant reed</name>
    <name type="synonym">Donax arundinaceus</name>
    <dbReference type="NCBI Taxonomy" id="35708"/>
    <lineage>
        <taxon>Eukaryota</taxon>
        <taxon>Viridiplantae</taxon>
        <taxon>Streptophyta</taxon>
        <taxon>Embryophyta</taxon>
        <taxon>Tracheophyta</taxon>
        <taxon>Spermatophyta</taxon>
        <taxon>Magnoliopsida</taxon>
        <taxon>Liliopsida</taxon>
        <taxon>Poales</taxon>
        <taxon>Poaceae</taxon>
        <taxon>PACMAD clade</taxon>
        <taxon>Arundinoideae</taxon>
        <taxon>Arundineae</taxon>
        <taxon>Arundo</taxon>
    </lineage>
</organism>
<evidence type="ECO:0000313" key="1">
    <source>
        <dbReference type="EMBL" id="JAD45634.1"/>
    </source>
</evidence>
<reference evidence="1" key="1">
    <citation type="submission" date="2014-09" db="EMBL/GenBank/DDBJ databases">
        <authorList>
            <person name="Magalhaes I.L.F."/>
            <person name="Oliveira U."/>
            <person name="Santos F.R."/>
            <person name="Vidigal T.H.D.A."/>
            <person name="Brescovit A.D."/>
            <person name="Santos A.J."/>
        </authorList>
    </citation>
    <scope>NUCLEOTIDE SEQUENCE</scope>
    <source>
        <tissue evidence="1">Shoot tissue taken approximately 20 cm above the soil surface</tissue>
    </source>
</reference>
<dbReference type="EMBL" id="GBRH01252261">
    <property type="protein sequence ID" value="JAD45634.1"/>
    <property type="molecule type" value="Transcribed_RNA"/>
</dbReference>
<reference evidence="1" key="2">
    <citation type="journal article" date="2015" name="Data Brief">
        <title>Shoot transcriptome of the giant reed, Arundo donax.</title>
        <authorList>
            <person name="Barrero R.A."/>
            <person name="Guerrero F.D."/>
            <person name="Moolhuijzen P."/>
            <person name="Goolsby J.A."/>
            <person name="Tidwell J."/>
            <person name="Bellgard S.E."/>
            <person name="Bellgard M.I."/>
        </authorList>
    </citation>
    <scope>NUCLEOTIDE SEQUENCE</scope>
    <source>
        <tissue evidence="1">Shoot tissue taken approximately 20 cm above the soil surface</tissue>
    </source>
</reference>